<feature type="compositionally biased region" description="Basic and acidic residues" evidence="1">
    <location>
        <begin position="15"/>
        <end position="35"/>
    </location>
</feature>
<comment type="caution">
    <text evidence="2">The sequence shown here is derived from an EMBL/GenBank/DDBJ whole genome shotgun (WGS) entry which is preliminary data.</text>
</comment>
<protein>
    <submittedName>
        <fullName evidence="2">Uncharacterized protein</fullName>
    </submittedName>
</protein>
<keyword evidence="3" id="KW-1185">Reference proteome</keyword>
<gene>
    <name evidence="2" type="ORF">LG943_23785</name>
</gene>
<evidence type="ECO:0000313" key="2">
    <source>
        <dbReference type="EMBL" id="MDA0567317.1"/>
    </source>
</evidence>
<organism evidence="2 3">
    <name type="scientific">Streptomonospora mangrovi</name>
    <dbReference type="NCBI Taxonomy" id="2883123"/>
    <lineage>
        <taxon>Bacteria</taxon>
        <taxon>Bacillati</taxon>
        <taxon>Actinomycetota</taxon>
        <taxon>Actinomycetes</taxon>
        <taxon>Streptosporangiales</taxon>
        <taxon>Nocardiopsidaceae</taxon>
        <taxon>Streptomonospora</taxon>
    </lineage>
</organism>
<dbReference type="Proteomes" id="UP001140076">
    <property type="component" value="Unassembled WGS sequence"/>
</dbReference>
<evidence type="ECO:0000313" key="3">
    <source>
        <dbReference type="Proteomes" id="UP001140076"/>
    </source>
</evidence>
<feature type="region of interest" description="Disordered" evidence="1">
    <location>
        <begin position="1"/>
        <end position="53"/>
    </location>
</feature>
<dbReference type="RefSeq" id="WP_270074566.1">
    <property type="nucleotide sequence ID" value="NZ_JAJAQC010000054.1"/>
</dbReference>
<proteinExistence type="predicted"/>
<accession>A0A9X3NPW8</accession>
<name>A0A9X3NPW8_9ACTN</name>
<feature type="compositionally biased region" description="Gly residues" evidence="1">
    <location>
        <begin position="39"/>
        <end position="53"/>
    </location>
</feature>
<sequence>MRRTSAGEEPAAAEELAKEVSAEEGLARLAEDQEAGKSAAGGGGAGRPGGVQV</sequence>
<dbReference type="EMBL" id="JAJAQC010000054">
    <property type="protein sequence ID" value="MDA0567317.1"/>
    <property type="molecule type" value="Genomic_DNA"/>
</dbReference>
<dbReference type="AlphaFoldDB" id="A0A9X3NPW8"/>
<reference evidence="2" key="1">
    <citation type="submission" date="2021-10" db="EMBL/GenBank/DDBJ databases">
        <title>Streptomonospora sp. nov., isolated from mangrove soil.</title>
        <authorList>
            <person name="Chen X."/>
            <person name="Ge X."/>
            <person name="Liu W."/>
        </authorList>
    </citation>
    <scope>NUCLEOTIDE SEQUENCE</scope>
    <source>
        <strain evidence="2">S1-112</strain>
    </source>
</reference>
<evidence type="ECO:0000256" key="1">
    <source>
        <dbReference type="SAM" id="MobiDB-lite"/>
    </source>
</evidence>